<accession>A0ABU8C817</accession>
<keyword evidence="3" id="KW-0808">Transferase</keyword>
<dbReference type="InterPro" id="IPR029063">
    <property type="entry name" value="SAM-dependent_MTases_sf"/>
</dbReference>
<dbReference type="Proteomes" id="UP001375382">
    <property type="component" value="Unassembled WGS sequence"/>
</dbReference>
<protein>
    <submittedName>
        <fullName evidence="3">Methyltransferase</fullName>
    </submittedName>
</protein>
<gene>
    <name evidence="3" type="ORF">MN202_11955</name>
</gene>
<feature type="chain" id="PRO_5047260235" evidence="2">
    <location>
        <begin position="29"/>
        <end position="283"/>
    </location>
</feature>
<dbReference type="SUPFAM" id="SSF53335">
    <property type="entry name" value="S-adenosyl-L-methionine-dependent methyltransferases"/>
    <property type="match status" value="1"/>
</dbReference>
<dbReference type="GO" id="GO:0008168">
    <property type="term" value="F:methyltransferase activity"/>
    <property type="evidence" value="ECO:0007669"/>
    <property type="project" value="UniProtKB-KW"/>
</dbReference>
<dbReference type="PIRSF" id="PIRSF031679">
    <property type="entry name" value="Mtase_Alr7345_prd"/>
    <property type="match status" value="1"/>
</dbReference>
<comment type="caution">
    <text evidence="3">The sequence shown here is derived from an EMBL/GenBank/DDBJ whole genome shotgun (WGS) entry which is preliminary data.</text>
</comment>
<organism evidence="3 4">
    <name type="scientific">Rheinheimera muenzenbergensis</name>
    <dbReference type="NCBI Taxonomy" id="1193628"/>
    <lineage>
        <taxon>Bacteria</taxon>
        <taxon>Pseudomonadati</taxon>
        <taxon>Pseudomonadota</taxon>
        <taxon>Gammaproteobacteria</taxon>
        <taxon>Chromatiales</taxon>
        <taxon>Chromatiaceae</taxon>
        <taxon>Rheinheimera</taxon>
    </lineage>
</organism>
<feature type="signal peptide" evidence="2">
    <location>
        <begin position="1"/>
        <end position="28"/>
    </location>
</feature>
<evidence type="ECO:0000313" key="4">
    <source>
        <dbReference type="Proteomes" id="UP001375382"/>
    </source>
</evidence>
<evidence type="ECO:0000313" key="3">
    <source>
        <dbReference type="EMBL" id="MEH8017954.1"/>
    </source>
</evidence>
<dbReference type="GO" id="GO:0032259">
    <property type="term" value="P:methylation"/>
    <property type="evidence" value="ECO:0007669"/>
    <property type="project" value="UniProtKB-KW"/>
</dbReference>
<reference evidence="3 4" key="1">
    <citation type="journal article" date="2023" name="Ecotoxicol. Environ. Saf.">
        <title>Mercury remediation potential of mercury-resistant strain Rheinheimera metallidurans sp. nov. isolated from a municipal waste dumping site.</title>
        <authorList>
            <person name="Yadav V."/>
            <person name="Manjhi A."/>
            <person name="Vadakedath N."/>
        </authorList>
    </citation>
    <scope>NUCLEOTIDE SEQUENCE [LARGE SCALE GENOMIC DNA]</scope>
    <source>
        <strain evidence="3 4">E-49</strain>
    </source>
</reference>
<keyword evidence="2" id="KW-0732">Signal</keyword>
<dbReference type="EMBL" id="JALAAR010000009">
    <property type="protein sequence ID" value="MEH8017954.1"/>
    <property type="molecule type" value="Genomic_DNA"/>
</dbReference>
<dbReference type="RefSeq" id="WP_335736363.1">
    <property type="nucleotide sequence ID" value="NZ_JALAAR010000009.1"/>
</dbReference>
<dbReference type="InterPro" id="IPR016980">
    <property type="entry name" value="S-AdoMet-dep_MeTrfase_Alr7345"/>
</dbReference>
<evidence type="ECO:0000256" key="2">
    <source>
        <dbReference type="SAM" id="SignalP"/>
    </source>
</evidence>
<keyword evidence="1" id="KW-0175">Coiled coil</keyword>
<evidence type="ECO:0000256" key="1">
    <source>
        <dbReference type="SAM" id="Coils"/>
    </source>
</evidence>
<feature type="coiled-coil region" evidence="1">
    <location>
        <begin position="25"/>
        <end position="52"/>
    </location>
</feature>
<dbReference type="Gene3D" id="3.40.50.150">
    <property type="entry name" value="Vaccinia Virus protein VP39"/>
    <property type="match status" value="1"/>
</dbReference>
<sequence>MSITTITKTWLCSGLLTVLVSGVNLANAEDLAAQLQQLAQSEQRSSENLSRNQYRNPEQTLQFFGLEPTMSVLEIWPAHGWYTEILAPFLKAEGQLTLAQFRHNDGSLKDDRSIFWARVSQKLEQRIAENPQHFGNPRFIELDPPMLYPAVTEQFDMVLTFRNAHIWNESGHLADTLKTLYGALKPGGVMGMVEHRAAKLSDISSSAVEGYLDESYVIAAAELAGFELVASSEVNANPLDTKNYPKGVYALPPTLAMGLQDKNSYLSIGESDRMTLKFIKPAE</sequence>
<name>A0ABU8C817_9GAMM</name>
<proteinExistence type="predicted"/>
<keyword evidence="3" id="KW-0489">Methyltransferase</keyword>
<keyword evidence="4" id="KW-1185">Reference proteome</keyword>